<dbReference type="EMBL" id="LAZR01007575">
    <property type="protein sequence ID" value="KKM84379.1"/>
    <property type="molecule type" value="Genomic_DNA"/>
</dbReference>
<evidence type="ECO:0000313" key="1">
    <source>
        <dbReference type="EMBL" id="KKM84379.1"/>
    </source>
</evidence>
<comment type="caution">
    <text evidence="1">The sequence shown here is derived from an EMBL/GenBank/DDBJ whole genome shotgun (WGS) entry which is preliminary data.</text>
</comment>
<proteinExistence type="predicted"/>
<gene>
    <name evidence="1" type="ORF">LCGC14_1299720</name>
</gene>
<dbReference type="AlphaFoldDB" id="A0A0F9KQD5"/>
<organism evidence="1">
    <name type="scientific">marine sediment metagenome</name>
    <dbReference type="NCBI Taxonomy" id="412755"/>
    <lineage>
        <taxon>unclassified sequences</taxon>
        <taxon>metagenomes</taxon>
        <taxon>ecological metagenomes</taxon>
    </lineage>
</organism>
<protein>
    <submittedName>
        <fullName evidence="1">Uncharacterized protein</fullName>
    </submittedName>
</protein>
<name>A0A0F9KQD5_9ZZZZ</name>
<sequence>MAGKWHKAKVWKSGNDYTFIVKFTPLDEDKPDRELTYGYVESEWSNFGEFRSHCNSEVRIRADAWTLEDENVPDDVTDDFDEA</sequence>
<accession>A0A0F9KQD5</accession>
<reference evidence="1" key="1">
    <citation type="journal article" date="2015" name="Nature">
        <title>Complex archaea that bridge the gap between prokaryotes and eukaryotes.</title>
        <authorList>
            <person name="Spang A."/>
            <person name="Saw J.H."/>
            <person name="Jorgensen S.L."/>
            <person name="Zaremba-Niedzwiedzka K."/>
            <person name="Martijn J."/>
            <person name="Lind A.E."/>
            <person name="van Eijk R."/>
            <person name="Schleper C."/>
            <person name="Guy L."/>
            <person name="Ettema T.J."/>
        </authorList>
    </citation>
    <scope>NUCLEOTIDE SEQUENCE</scope>
</reference>